<reference evidence="1 2" key="1">
    <citation type="submission" date="2018-11" db="EMBL/GenBank/DDBJ databases">
        <title>Flavobacterium sp. nov., YIM 102701-2 draft genome.</title>
        <authorList>
            <person name="Li G."/>
            <person name="Jiang Y."/>
        </authorList>
    </citation>
    <scope>NUCLEOTIDE SEQUENCE [LARGE SCALE GENOMIC DNA]</scope>
    <source>
        <strain evidence="1 2">YIM 102701-2</strain>
    </source>
</reference>
<name>A0A3P3WD61_9FLAO</name>
<proteinExistence type="predicted"/>
<evidence type="ECO:0000313" key="1">
    <source>
        <dbReference type="EMBL" id="RRJ93105.1"/>
    </source>
</evidence>
<evidence type="ECO:0000313" key="2">
    <source>
        <dbReference type="Proteomes" id="UP000275719"/>
    </source>
</evidence>
<dbReference type="EMBL" id="RQVQ01000002">
    <property type="protein sequence ID" value="RRJ93105.1"/>
    <property type="molecule type" value="Genomic_DNA"/>
</dbReference>
<dbReference type="OrthoDB" id="1149023at2"/>
<dbReference type="RefSeq" id="WP_125016548.1">
    <property type="nucleotide sequence ID" value="NZ_RQVQ01000002.1"/>
</dbReference>
<comment type="caution">
    <text evidence="1">The sequence shown here is derived from an EMBL/GenBank/DDBJ whole genome shotgun (WGS) entry which is preliminary data.</text>
</comment>
<gene>
    <name evidence="1" type="ORF">EG240_01110</name>
</gene>
<dbReference type="AlphaFoldDB" id="A0A3P3WD61"/>
<dbReference type="Proteomes" id="UP000275719">
    <property type="component" value="Unassembled WGS sequence"/>
</dbReference>
<sequence length="153" mass="18117">MKYIFIVIFYNFYFFSYGQTNSKTGAIPKEKQITYAVHVNAKTPYEIYLDDILVDFFYEDNMNNTTELNSYLLKNGTHKLKIRYLPRTDSQDGLLDPKDVIFNKDSKWNVYFVKLNKDSEAPLGYTNEINYGSSELAIIAPPEKMPFWEWKWD</sequence>
<keyword evidence="2" id="KW-1185">Reference proteome</keyword>
<accession>A0A3P3WD61</accession>
<protein>
    <submittedName>
        <fullName evidence="1">Uncharacterized protein</fullName>
    </submittedName>
</protein>
<organism evidence="1 2">
    <name type="scientific">Paenimyroides tangerinum</name>
    <dbReference type="NCBI Taxonomy" id="2488728"/>
    <lineage>
        <taxon>Bacteria</taxon>
        <taxon>Pseudomonadati</taxon>
        <taxon>Bacteroidota</taxon>
        <taxon>Flavobacteriia</taxon>
        <taxon>Flavobacteriales</taxon>
        <taxon>Flavobacteriaceae</taxon>
        <taxon>Paenimyroides</taxon>
    </lineage>
</organism>